<name>A0ABR7DF34_9CLOT</name>
<keyword evidence="9" id="KW-1185">Reference proteome</keyword>
<dbReference type="EMBL" id="JACOOO010000031">
    <property type="protein sequence ID" value="MBC5629962.1"/>
    <property type="molecule type" value="Genomic_DNA"/>
</dbReference>
<evidence type="ECO:0000256" key="2">
    <source>
        <dbReference type="ARBA" id="ARBA00022618"/>
    </source>
</evidence>
<gene>
    <name evidence="8" type="ORF">H8S20_13850</name>
</gene>
<dbReference type="PANTHER" id="PTHR37485:SF1">
    <property type="entry name" value="CELL DIVISION PROTEIN FTSB"/>
    <property type="match status" value="1"/>
</dbReference>
<dbReference type="PANTHER" id="PTHR37485">
    <property type="entry name" value="CELL DIVISION PROTEIN FTSB"/>
    <property type="match status" value="1"/>
</dbReference>
<keyword evidence="1" id="KW-1003">Cell membrane</keyword>
<evidence type="ECO:0000313" key="8">
    <source>
        <dbReference type="EMBL" id="MBC5629962.1"/>
    </source>
</evidence>
<evidence type="ECO:0000313" key="9">
    <source>
        <dbReference type="Proteomes" id="UP000596929"/>
    </source>
</evidence>
<keyword evidence="7" id="KW-0175">Coiled coil</keyword>
<keyword evidence="6" id="KW-0131">Cell cycle</keyword>
<evidence type="ECO:0000256" key="7">
    <source>
        <dbReference type="SAM" id="Coils"/>
    </source>
</evidence>
<evidence type="ECO:0000256" key="6">
    <source>
        <dbReference type="ARBA" id="ARBA00023306"/>
    </source>
</evidence>
<organism evidence="8 9">
    <name type="scientific">Clostridium hominis</name>
    <dbReference type="NCBI Taxonomy" id="2763036"/>
    <lineage>
        <taxon>Bacteria</taxon>
        <taxon>Bacillati</taxon>
        <taxon>Bacillota</taxon>
        <taxon>Clostridia</taxon>
        <taxon>Eubacteriales</taxon>
        <taxon>Clostridiaceae</taxon>
        <taxon>Clostridium</taxon>
    </lineage>
</organism>
<dbReference type="InterPro" id="IPR007060">
    <property type="entry name" value="FtsL/DivIC"/>
</dbReference>
<keyword evidence="4" id="KW-1133">Transmembrane helix</keyword>
<dbReference type="InterPro" id="IPR023081">
    <property type="entry name" value="Cell_div_FtsB"/>
</dbReference>
<proteinExistence type="predicted"/>
<dbReference type="Proteomes" id="UP000596929">
    <property type="component" value="Unassembled WGS sequence"/>
</dbReference>
<evidence type="ECO:0000256" key="1">
    <source>
        <dbReference type="ARBA" id="ARBA00022475"/>
    </source>
</evidence>
<sequence length="93" mass="10927">MRKKITLRGIVIIVLFLVFGFNVVKQTMAIKRINNDIAEKSEQLNEKKEENRKLQAELERVQSNYDYLEKLARERLGLIKEGEQIILPSEPQE</sequence>
<dbReference type="RefSeq" id="WP_032116940.1">
    <property type="nucleotide sequence ID" value="NZ_JACOOO010000031.1"/>
</dbReference>
<protein>
    <submittedName>
        <fullName evidence="8">Septum formation initiator family protein</fullName>
    </submittedName>
</protein>
<evidence type="ECO:0000256" key="4">
    <source>
        <dbReference type="ARBA" id="ARBA00022989"/>
    </source>
</evidence>
<keyword evidence="3" id="KW-0812">Transmembrane</keyword>
<evidence type="ECO:0000256" key="5">
    <source>
        <dbReference type="ARBA" id="ARBA00023136"/>
    </source>
</evidence>
<feature type="coiled-coil region" evidence="7">
    <location>
        <begin position="30"/>
        <end position="71"/>
    </location>
</feature>
<keyword evidence="5" id="KW-0472">Membrane</keyword>
<accession>A0ABR7DF34</accession>
<evidence type="ECO:0000256" key="3">
    <source>
        <dbReference type="ARBA" id="ARBA00022692"/>
    </source>
</evidence>
<dbReference type="Pfam" id="PF04977">
    <property type="entry name" value="DivIC"/>
    <property type="match status" value="1"/>
</dbReference>
<comment type="caution">
    <text evidence="8">The sequence shown here is derived from an EMBL/GenBank/DDBJ whole genome shotgun (WGS) entry which is preliminary data.</text>
</comment>
<reference evidence="8 9" key="1">
    <citation type="submission" date="2020-08" db="EMBL/GenBank/DDBJ databases">
        <title>Genome public.</title>
        <authorList>
            <person name="Liu C."/>
            <person name="Sun Q."/>
        </authorList>
    </citation>
    <scope>NUCLEOTIDE SEQUENCE [LARGE SCALE GENOMIC DNA]</scope>
    <source>
        <strain evidence="8 9">NSJ-6</strain>
    </source>
</reference>
<keyword evidence="2" id="KW-0132">Cell division</keyword>